<dbReference type="CDD" id="cd00093">
    <property type="entry name" value="HTH_XRE"/>
    <property type="match status" value="1"/>
</dbReference>
<evidence type="ECO:0000313" key="3">
    <source>
        <dbReference type="Proteomes" id="UP000293701"/>
    </source>
</evidence>
<dbReference type="SMART" id="SM00530">
    <property type="entry name" value="HTH_XRE"/>
    <property type="match status" value="1"/>
</dbReference>
<evidence type="ECO:0000313" key="2">
    <source>
        <dbReference type="EMBL" id="TCD74870.1"/>
    </source>
</evidence>
<comment type="caution">
    <text evidence="2">The sequence shown here is derived from an EMBL/GenBank/DDBJ whole genome shotgun (WGS) entry which is preliminary data.</text>
</comment>
<reference evidence="2 3" key="1">
    <citation type="journal article" date="2018" name="Sci. Rep.">
        <title>Genomic diversity and distribution of Bifidobacterium longum subsp. longum across the human lifespan.</title>
        <authorList>
            <person name="Odamaki T."/>
            <person name="Bottacini F."/>
            <person name="Kato K."/>
            <person name="Mitsuyama E."/>
            <person name="Yoshida K."/>
            <person name="Horigome A."/>
            <person name="Xiao J.Z."/>
            <person name="van Sinderen D."/>
        </authorList>
    </citation>
    <scope>NUCLEOTIDE SEQUENCE [LARGE SCALE GENOMIC DNA]</scope>
    <source>
        <strain evidence="2 3">MCC10002</strain>
    </source>
</reference>
<organism evidence="2 3">
    <name type="scientific">Bifidobacterium longum subsp. longum</name>
    <dbReference type="NCBI Taxonomy" id="1679"/>
    <lineage>
        <taxon>Bacteria</taxon>
        <taxon>Bacillati</taxon>
        <taxon>Actinomycetota</taxon>
        <taxon>Actinomycetes</taxon>
        <taxon>Bifidobacteriales</taxon>
        <taxon>Bifidobacteriaceae</taxon>
        <taxon>Bifidobacterium</taxon>
    </lineage>
</organism>
<protein>
    <recommendedName>
        <fullName evidence="1">HTH cro/C1-type domain-containing protein</fullName>
    </recommendedName>
</protein>
<dbReference type="InterPro" id="IPR010982">
    <property type="entry name" value="Lambda_DNA-bd_dom_sf"/>
</dbReference>
<dbReference type="Proteomes" id="UP000293701">
    <property type="component" value="Unassembled WGS sequence"/>
</dbReference>
<accession>A0A4R0S2Z9</accession>
<dbReference type="Pfam" id="PF13560">
    <property type="entry name" value="HTH_31"/>
    <property type="match status" value="1"/>
</dbReference>
<dbReference type="PROSITE" id="PS50943">
    <property type="entry name" value="HTH_CROC1"/>
    <property type="match status" value="1"/>
</dbReference>
<proteinExistence type="predicted"/>
<gene>
    <name evidence="2" type="ORF">MCC10002_0705</name>
</gene>
<dbReference type="InterPro" id="IPR001387">
    <property type="entry name" value="Cro/C1-type_HTH"/>
</dbReference>
<dbReference type="GO" id="GO:0003677">
    <property type="term" value="F:DNA binding"/>
    <property type="evidence" value="ECO:0007669"/>
    <property type="project" value="InterPro"/>
</dbReference>
<sequence length="131" mass="14357">MVNFLPDMCYSLSMTEYGDQFAEAIAEELRAQKARMGKTNDDIAEEVGLSPVTVLRYLKGQRQIPIDVFGDLCKALGANAADITRIAYEKAQTASRIAETKRLAHKSDVSLAAYGAEGKDYYMNHDGEASA</sequence>
<dbReference type="AlphaFoldDB" id="A0A4R0S2Z9"/>
<name>A0A4R0S2Z9_BIFLL</name>
<dbReference type="EMBL" id="SHPM01000015">
    <property type="protein sequence ID" value="TCD74870.1"/>
    <property type="molecule type" value="Genomic_DNA"/>
</dbReference>
<dbReference type="SUPFAM" id="SSF47413">
    <property type="entry name" value="lambda repressor-like DNA-binding domains"/>
    <property type="match status" value="1"/>
</dbReference>
<feature type="domain" description="HTH cro/C1-type" evidence="1">
    <location>
        <begin position="29"/>
        <end position="83"/>
    </location>
</feature>
<dbReference type="Gene3D" id="1.10.260.40">
    <property type="entry name" value="lambda repressor-like DNA-binding domains"/>
    <property type="match status" value="1"/>
</dbReference>
<dbReference type="RefSeq" id="WP_077423981.1">
    <property type="nucleotide sequence ID" value="NZ_SHRV01000007.1"/>
</dbReference>
<evidence type="ECO:0000259" key="1">
    <source>
        <dbReference type="PROSITE" id="PS50943"/>
    </source>
</evidence>